<dbReference type="Pfam" id="PF00534">
    <property type="entry name" value="Glycos_transf_1"/>
    <property type="match status" value="1"/>
</dbReference>
<dbReference type="HOGENOM" id="CLU_009583_0_3_5"/>
<evidence type="ECO:0000313" key="5">
    <source>
        <dbReference type="Proteomes" id="UP000009286"/>
    </source>
</evidence>
<dbReference type="Gene3D" id="3.40.50.2000">
    <property type="entry name" value="Glycogen Phosphorylase B"/>
    <property type="match status" value="2"/>
</dbReference>
<dbReference type="AlphaFoldDB" id="G2KMP0"/>
<dbReference type="InterPro" id="IPR028098">
    <property type="entry name" value="Glyco_trans_4-like_N"/>
</dbReference>
<dbReference type="OrthoDB" id="5147801at2"/>
<dbReference type="PANTHER" id="PTHR45947">
    <property type="entry name" value="SULFOQUINOVOSYL TRANSFERASE SQD2"/>
    <property type="match status" value="1"/>
</dbReference>
<dbReference type="eggNOG" id="COG0438">
    <property type="taxonomic scope" value="Bacteria"/>
</dbReference>
<feature type="region of interest" description="Disordered" evidence="1">
    <location>
        <begin position="394"/>
        <end position="431"/>
    </location>
</feature>
<dbReference type="Pfam" id="PF13439">
    <property type="entry name" value="Glyco_transf_4"/>
    <property type="match status" value="1"/>
</dbReference>
<dbReference type="SUPFAM" id="SSF53756">
    <property type="entry name" value="UDP-Glycosyltransferase/glycogen phosphorylase"/>
    <property type="match status" value="1"/>
</dbReference>
<dbReference type="GO" id="GO:0016758">
    <property type="term" value="F:hexosyltransferase activity"/>
    <property type="evidence" value="ECO:0007669"/>
    <property type="project" value="TreeGrafter"/>
</dbReference>
<dbReference type="InterPro" id="IPR050194">
    <property type="entry name" value="Glycosyltransferase_grp1"/>
</dbReference>
<dbReference type="Proteomes" id="UP000009286">
    <property type="component" value="Chromosome"/>
</dbReference>
<protein>
    <submittedName>
        <fullName evidence="4">Glycosyl transferases group 1 family protein</fullName>
    </submittedName>
</protein>
<sequence length="431" mass="47252">MPTSSMAGGFTAQKTPVVMQIIPVLGPGGAEQGCIDIAAELNNVGAKSIVVSHGGSRVPELARAGTLHIDLPVHSKHPLVMWKNIKRIRRLIRDYDVDIVHVRSRAPAWSAWRACQGTQAKFMTTCHAPYKTQTGLKRFYNSSIARGERVIAVSRYVANYLKATFGIDDDVIRVVHRGIALDKFHPTAVSAERMIKISREWRLPDGANVVMMPGRITRLKGHHVLIDAIAQLKRTDVFCVLIGSDQGRVEYRKELEDEIRARKLEGYVRIVDHCSDMPAAYMLTNVVVSASTEPEGFGRVPVEAQAMGRPVVATDHGGVRETIQRGETGWLIPPGDSTALARAISEALALNATQRAVLATRAMAHIAANFTKERMAFDTLNVYSELLGEKFAPAKKTKSTPISGKKKQPAQSKAKKQSRPTDSAALRRAAE</sequence>
<evidence type="ECO:0000259" key="3">
    <source>
        <dbReference type="Pfam" id="PF13439"/>
    </source>
</evidence>
<dbReference type="PANTHER" id="PTHR45947:SF3">
    <property type="entry name" value="SULFOQUINOVOSYL TRANSFERASE SQD2"/>
    <property type="match status" value="1"/>
</dbReference>
<organism evidence="4 5">
    <name type="scientific">Micavibrio aeruginosavorus (strain ARL-13)</name>
    <dbReference type="NCBI Taxonomy" id="856793"/>
    <lineage>
        <taxon>Bacteria</taxon>
        <taxon>Pseudomonadati</taxon>
        <taxon>Bdellovibrionota</taxon>
        <taxon>Bdellovibrionia</taxon>
        <taxon>Bdellovibrionales</taxon>
        <taxon>Pseudobdellovibrionaceae</taxon>
        <taxon>Micavibrio</taxon>
    </lineage>
</organism>
<keyword evidence="5" id="KW-1185">Reference proteome</keyword>
<evidence type="ECO:0000313" key="4">
    <source>
        <dbReference type="EMBL" id="AEP08427.1"/>
    </source>
</evidence>
<reference evidence="4 5" key="1">
    <citation type="journal article" date="2011" name="BMC Genomics">
        <title>Genomic insights into an obligate epibiotic bacterial predator: Micavibrio aeruginosavorus ARL-13.</title>
        <authorList>
            <person name="Wang Z."/>
            <person name="Kadouri D."/>
            <person name="Wu M."/>
        </authorList>
    </citation>
    <scope>NUCLEOTIDE SEQUENCE [LARGE SCALE GENOMIC DNA]</scope>
    <source>
        <strain evidence="4 5">ARL-13</strain>
    </source>
</reference>
<dbReference type="STRING" id="856793.MICA_79"/>
<dbReference type="CDD" id="cd03819">
    <property type="entry name" value="GT4_WavL-like"/>
    <property type="match status" value="1"/>
</dbReference>
<dbReference type="InterPro" id="IPR001296">
    <property type="entry name" value="Glyco_trans_1"/>
</dbReference>
<dbReference type="EMBL" id="CP002382">
    <property type="protein sequence ID" value="AEP08427.1"/>
    <property type="molecule type" value="Genomic_DNA"/>
</dbReference>
<evidence type="ECO:0000259" key="2">
    <source>
        <dbReference type="Pfam" id="PF00534"/>
    </source>
</evidence>
<name>G2KMP0_MICAA</name>
<dbReference type="KEGG" id="mai:MICA_79"/>
<evidence type="ECO:0000256" key="1">
    <source>
        <dbReference type="SAM" id="MobiDB-lite"/>
    </source>
</evidence>
<feature type="domain" description="Glycosyltransferase subfamily 4-like N-terminal" evidence="3">
    <location>
        <begin position="27"/>
        <end position="182"/>
    </location>
</feature>
<feature type="compositionally biased region" description="Basic residues" evidence="1">
    <location>
        <begin position="394"/>
        <end position="418"/>
    </location>
</feature>
<gene>
    <name evidence="4" type="ordered locus">MICA_79</name>
</gene>
<dbReference type="RefSeq" id="WP_014101650.1">
    <property type="nucleotide sequence ID" value="NC_016026.1"/>
</dbReference>
<keyword evidence="4" id="KW-0808">Transferase</keyword>
<accession>G2KMP0</accession>
<proteinExistence type="predicted"/>
<feature type="domain" description="Glycosyl transferase family 1" evidence="2">
    <location>
        <begin position="196"/>
        <end position="354"/>
    </location>
</feature>